<dbReference type="NCBIfam" id="TIGR00229">
    <property type="entry name" value="sensory_box"/>
    <property type="match status" value="1"/>
</dbReference>
<dbReference type="RefSeq" id="WP_209510124.1">
    <property type="nucleotide sequence ID" value="NZ_JAGGKS010000001.1"/>
</dbReference>
<dbReference type="Pfam" id="PF00989">
    <property type="entry name" value="PAS"/>
    <property type="match status" value="1"/>
</dbReference>
<dbReference type="CDD" id="cd06225">
    <property type="entry name" value="HAMP"/>
    <property type="match status" value="1"/>
</dbReference>
<proteinExistence type="predicted"/>
<keyword evidence="2" id="KW-0812">Transmembrane</keyword>
<comment type="caution">
    <text evidence="7">The sequence shown here is derived from an EMBL/GenBank/DDBJ whole genome shotgun (WGS) entry which is preliminary data.</text>
</comment>
<feature type="domain" description="GGDEF" evidence="5">
    <location>
        <begin position="596"/>
        <end position="725"/>
    </location>
</feature>
<protein>
    <submittedName>
        <fullName evidence="7">Diguanylate cyclase (GGDEF)-like protein/PAS domain S-box-containing protein/putative nucleotidyltransferase with HDIG domain</fullName>
    </submittedName>
</protein>
<keyword evidence="1" id="KW-0175">Coiled coil</keyword>
<dbReference type="Proteomes" id="UP001519342">
    <property type="component" value="Unassembled WGS sequence"/>
</dbReference>
<dbReference type="Gene3D" id="1.10.3210.10">
    <property type="entry name" value="Hypothetical protein af1432"/>
    <property type="match status" value="1"/>
</dbReference>
<dbReference type="PROSITE" id="PS51832">
    <property type="entry name" value="HD_GYP"/>
    <property type="match status" value="1"/>
</dbReference>
<dbReference type="SMART" id="SM00267">
    <property type="entry name" value="GGDEF"/>
    <property type="match status" value="1"/>
</dbReference>
<evidence type="ECO:0000259" key="5">
    <source>
        <dbReference type="PROSITE" id="PS50887"/>
    </source>
</evidence>
<dbReference type="SMART" id="SM00091">
    <property type="entry name" value="PAS"/>
    <property type="match status" value="1"/>
</dbReference>
<name>A0ABS4G9Z5_9FIRM</name>
<dbReference type="InterPro" id="IPR013767">
    <property type="entry name" value="PAS_fold"/>
</dbReference>
<dbReference type="SMART" id="SM00471">
    <property type="entry name" value="HDc"/>
    <property type="match status" value="1"/>
</dbReference>
<feature type="domain" description="HD-GYP" evidence="6">
    <location>
        <begin position="717"/>
        <end position="905"/>
    </location>
</feature>
<dbReference type="Pfam" id="PF13487">
    <property type="entry name" value="HD_5"/>
    <property type="match status" value="1"/>
</dbReference>
<gene>
    <name evidence="7" type="ORF">J2Z76_000210</name>
</gene>
<dbReference type="Gene3D" id="3.30.450.20">
    <property type="entry name" value="PAS domain"/>
    <property type="match status" value="2"/>
</dbReference>
<evidence type="ECO:0000259" key="3">
    <source>
        <dbReference type="PROSITE" id="PS50112"/>
    </source>
</evidence>
<dbReference type="PROSITE" id="PS50112">
    <property type="entry name" value="PAS"/>
    <property type="match status" value="1"/>
</dbReference>
<dbReference type="InterPro" id="IPR037522">
    <property type="entry name" value="HD_GYP_dom"/>
</dbReference>
<reference evidence="7 8" key="1">
    <citation type="submission" date="2021-03" db="EMBL/GenBank/DDBJ databases">
        <title>Genomic Encyclopedia of Type Strains, Phase IV (KMG-IV): sequencing the most valuable type-strain genomes for metagenomic binning, comparative biology and taxonomic classification.</title>
        <authorList>
            <person name="Goeker M."/>
        </authorList>
    </citation>
    <scope>NUCLEOTIDE SEQUENCE [LARGE SCALE GENOMIC DNA]</scope>
    <source>
        <strain evidence="7 8">DSM 24004</strain>
    </source>
</reference>
<evidence type="ECO:0000259" key="4">
    <source>
        <dbReference type="PROSITE" id="PS50885"/>
    </source>
</evidence>
<dbReference type="SUPFAM" id="SSF158472">
    <property type="entry name" value="HAMP domain-like"/>
    <property type="match status" value="1"/>
</dbReference>
<dbReference type="Gene3D" id="3.30.70.270">
    <property type="match status" value="1"/>
</dbReference>
<dbReference type="PROSITE" id="PS50887">
    <property type="entry name" value="GGDEF"/>
    <property type="match status" value="1"/>
</dbReference>
<dbReference type="EMBL" id="JAGGKS010000001">
    <property type="protein sequence ID" value="MBP1924357.1"/>
    <property type="molecule type" value="Genomic_DNA"/>
</dbReference>
<evidence type="ECO:0000256" key="1">
    <source>
        <dbReference type="SAM" id="Coils"/>
    </source>
</evidence>
<evidence type="ECO:0000313" key="7">
    <source>
        <dbReference type="EMBL" id="MBP1924357.1"/>
    </source>
</evidence>
<dbReference type="InterPro" id="IPR052155">
    <property type="entry name" value="Biofilm_reg_signaling"/>
</dbReference>
<dbReference type="InterPro" id="IPR000160">
    <property type="entry name" value="GGDEF_dom"/>
</dbReference>
<dbReference type="InterPro" id="IPR029787">
    <property type="entry name" value="Nucleotide_cyclase"/>
</dbReference>
<dbReference type="Pfam" id="PF22673">
    <property type="entry name" value="MCP-like_PDC_1"/>
    <property type="match status" value="1"/>
</dbReference>
<feature type="transmembrane region" description="Helical" evidence="2">
    <location>
        <begin position="12"/>
        <end position="37"/>
    </location>
</feature>
<dbReference type="InterPro" id="IPR003660">
    <property type="entry name" value="HAMP_dom"/>
</dbReference>
<dbReference type="SUPFAM" id="SSF109604">
    <property type="entry name" value="HD-domain/PDEase-like"/>
    <property type="match status" value="1"/>
</dbReference>
<dbReference type="CDD" id="cd01949">
    <property type="entry name" value="GGDEF"/>
    <property type="match status" value="1"/>
</dbReference>
<feature type="transmembrane region" description="Helical" evidence="2">
    <location>
        <begin position="338"/>
        <end position="357"/>
    </location>
</feature>
<accession>A0ABS4G9Z5</accession>
<dbReference type="PROSITE" id="PS50885">
    <property type="entry name" value="HAMP"/>
    <property type="match status" value="1"/>
</dbReference>
<dbReference type="CDD" id="cd12913">
    <property type="entry name" value="PDC1_MCP_like"/>
    <property type="match status" value="1"/>
</dbReference>
<dbReference type="SUPFAM" id="SSF55785">
    <property type="entry name" value="PYP-like sensor domain (PAS domain)"/>
    <property type="match status" value="1"/>
</dbReference>
<dbReference type="InterPro" id="IPR003607">
    <property type="entry name" value="HD/PDEase_dom"/>
</dbReference>
<evidence type="ECO:0000259" key="6">
    <source>
        <dbReference type="PROSITE" id="PS51832"/>
    </source>
</evidence>
<dbReference type="PANTHER" id="PTHR44757">
    <property type="entry name" value="DIGUANYLATE CYCLASE DGCP"/>
    <property type="match status" value="1"/>
</dbReference>
<dbReference type="InterPro" id="IPR043128">
    <property type="entry name" value="Rev_trsase/Diguanyl_cyclase"/>
</dbReference>
<organism evidence="7 8">
    <name type="scientific">Sedimentibacter acidaminivorans</name>
    <dbReference type="NCBI Taxonomy" id="913099"/>
    <lineage>
        <taxon>Bacteria</taxon>
        <taxon>Bacillati</taxon>
        <taxon>Bacillota</taxon>
        <taxon>Tissierellia</taxon>
        <taxon>Sedimentibacter</taxon>
    </lineage>
</organism>
<dbReference type="InterPro" id="IPR035965">
    <property type="entry name" value="PAS-like_dom_sf"/>
</dbReference>
<dbReference type="InterPro" id="IPR006675">
    <property type="entry name" value="HDIG_dom"/>
</dbReference>
<dbReference type="NCBIfam" id="TIGR00277">
    <property type="entry name" value="HDIG"/>
    <property type="match status" value="1"/>
</dbReference>
<feature type="domain" description="HAMP" evidence="4">
    <location>
        <begin position="361"/>
        <end position="413"/>
    </location>
</feature>
<evidence type="ECO:0000313" key="8">
    <source>
        <dbReference type="Proteomes" id="UP001519342"/>
    </source>
</evidence>
<keyword evidence="8" id="KW-1185">Reference proteome</keyword>
<dbReference type="SUPFAM" id="SSF55073">
    <property type="entry name" value="Nucleotide cyclase"/>
    <property type="match status" value="1"/>
</dbReference>
<keyword evidence="2" id="KW-1133">Transmembrane helix</keyword>
<evidence type="ECO:0000256" key="2">
    <source>
        <dbReference type="SAM" id="Phobius"/>
    </source>
</evidence>
<dbReference type="Pfam" id="PF00672">
    <property type="entry name" value="HAMP"/>
    <property type="match status" value="1"/>
</dbReference>
<dbReference type="NCBIfam" id="TIGR00254">
    <property type="entry name" value="GGDEF"/>
    <property type="match status" value="1"/>
</dbReference>
<dbReference type="PANTHER" id="PTHR44757:SF2">
    <property type="entry name" value="BIOFILM ARCHITECTURE MAINTENANCE PROTEIN MBAA"/>
    <property type="match status" value="1"/>
</dbReference>
<dbReference type="Pfam" id="PF00990">
    <property type="entry name" value="GGDEF"/>
    <property type="match status" value="1"/>
</dbReference>
<dbReference type="CDD" id="cd00077">
    <property type="entry name" value="HDc"/>
    <property type="match status" value="1"/>
</dbReference>
<feature type="coiled-coil region" evidence="1">
    <location>
        <begin position="412"/>
        <end position="446"/>
    </location>
</feature>
<keyword evidence="2" id="KW-0472">Membrane</keyword>
<dbReference type="InterPro" id="IPR000014">
    <property type="entry name" value="PAS"/>
</dbReference>
<sequence>MKSTSIKKDSISIRNIVIIVFIVLLLATVSVISYIVFSNWFSSANDTIEKISEDMNKEILNQVDEFINVPMHINEANHELIEYEIVDMNNEAEREKYFVGVLHTHMGNDVYSFSYGTENGEYYGARKNKNNEIEIMRNDITTNGESWYYAINESIANKITVNAGKFDPRTRDWYQAAKKSGVPVFSPVYKHFVMDDLTVSAAYPIYNKDKVLLGVLGTHITLTRIDNYLKEIVESKNAIALIMEINSRDLVANSFDINNFKTLEDGSVKRLTIDEIGNSAIIQAYNKYLNTNESNFIINNCKDKLYINLTPHYKDGFDWLVITAIPESLFIINIMENIKFTLLFTIVALVISILISYKVTNKYLKPIDTLIEINEKFANGDLHKRATIIRNDEIGMMSKSFNKMADTIYILINNLESKVKERTLELEETNNELKESKEQLHLILDSAVEAIFGLDNKGNCTYCNASCLAMLGYSIQDELIGKNMHQQIHHTYRDGKPMIFEDCMIHQAHLLGDGTHVNDEVFWRKDGTSVDVEYYSYPQYKDDKIVGLVVTFLDITESRKNLEHIKYLSRHDSLTGLYNRMFFDEELKRLDNKSNFPISIIFGDINGLKLTNDIFGHAVGDELIKKSAEILQKVCRESDVAARVGGDEFTILLPNTERKDARKIITRIKKEFAKERIVAIKGNISMGCATKINNDDDIETVMENAENAMYKEKTLNKKTINSDTINTIMETLHDKSPREKIHSINVSNICEKIGNQMKLSETEMKKLKEAGFYHDIGKIVLGDDILYENEEVFEEDSKEIHQHPIVGYRVLNSFEDTMDLAELVLSHHERWDGKGYPKGLKGEEIPLLARIIAVAEYYDEFTNSMNEKIFSNEEAVLKIKEEKGLKLDPKIIDAFTKLVDNGMVN</sequence>
<feature type="domain" description="PAS" evidence="3">
    <location>
        <begin position="436"/>
        <end position="477"/>
    </location>
</feature>
<dbReference type="SMART" id="SM00304">
    <property type="entry name" value="HAMP"/>
    <property type="match status" value="1"/>
</dbReference>
<dbReference type="Gene3D" id="6.10.340.10">
    <property type="match status" value="1"/>
</dbReference>
<dbReference type="CDD" id="cd00130">
    <property type="entry name" value="PAS"/>
    <property type="match status" value="1"/>
</dbReference>